<evidence type="ECO:0000256" key="8">
    <source>
        <dbReference type="SAM" id="Phobius"/>
    </source>
</evidence>
<name>A0A919EAN8_9PROT</name>
<evidence type="ECO:0000256" key="6">
    <source>
        <dbReference type="ARBA" id="ARBA00022989"/>
    </source>
</evidence>
<keyword evidence="7 8" id="KW-0472">Membrane</keyword>
<evidence type="ECO:0000256" key="1">
    <source>
        <dbReference type="ARBA" id="ARBA00004651"/>
    </source>
</evidence>
<dbReference type="AlphaFoldDB" id="A0A919EAN8"/>
<sequence>MKNLRPNMTRFGLPGFIPLLITLLMAIIMLLPIGTGAANVTMPHLVLISVFYYMSYRPLLLPYGACAFVGFMLDLWLDVPLGMNMAMLVLTRFFVLNQLKHYRGKSAVFQWGTFGLLTVVLYTMSWALMSMINREMWPVVPHLTQWLVTLFAYAPVALLLGRFRKAFL</sequence>
<dbReference type="GO" id="GO:0005886">
    <property type="term" value="C:plasma membrane"/>
    <property type="evidence" value="ECO:0007669"/>
    <property type="project" value="UniProtKB-SubCell"/>
</dbReference>
<reference evidence="9" key="2">
    <citation type="submission" date="2020-09" db="EMBL/GenBank/DDBJ databases">
        <authorList>
            <person name="Sun Q."/>
            <person name="Kim S."/>
        </authorList>
    </citation>
    <scope>NUCLEOTIDE SEQUENCE</scope>
    <source>
        <strain evidence="9">KCTC 42590</strain>
    </source>
</reference>
<comment type="similarity">
    <text evidence="2">Belongs to the MreD family.</text>
</comment>
<dbReference type="GO" id="GO:0008360">
    <property type="term" value="P:regulation of cell shape"/>
    <property type="evidence" value="ECO:0007669"/>
    <property type="project" value="UniProtKB-KW"/>
</dbReference>
<dbReference type="Proteomes" id="UP000630923">
    <property type="component" value="Unassembled WGS sequence"/>
</dbReference>
<dbReference type="NCBIfam" id="TIGR03426">
    <property type="entry name" value="shape_MreD"/>
    <property type="match status" value="1"/>
</dbReference>
<keyword evidence="3" id="KW-1003">Cell membrane</keyword>
<dbReference type="Pfam" id="PF04093">
    <property type="entry name" value="MreD"/>
    <property type="match status" value="1"/>
</dbReference>
<feature type="transmembrane region" description="Helical" evidence="8">
    <location>
        <begin position="12"/>
        <end position="31"/>
    </location>
</feature>
<dbReference type="EMBL" id="BNCI01000002">
    <property type="protein sequence ID" value="GHF30618.1"/>
    <property type="molecule type" value="Genomic_DNA"/>
</dbReference>
<reference evidence="9" key="1">
    <citation type="journal article" date="2014" name="Int. J. Syst. Evol. Microbiol.">
        <title>Complete genome sequence of Corynebacterium casei LMG S-19264T (=DSM 44701T), isolated from a smear-ripened cheese.</title>
        <authorList>
            <consortium name="US DOE Joint Genome Institute (JGI-PGF)"/>
            <person name="Walter F."/>
            <person name="Albersmeier A."/>
            <person name="Kalinowski J."/>
            <person name="Ruckert C."/>
        </authorList>
    </citation>
    <scope>NUCLEOTIDE SEQUENCE</scope>
    <source>
        <strain evidence="9">KCTC 42590</strain>
    </source>
</reference>
<evidence type="ECO:0000256" key="5">
    <source>
        <dbReference type="ARBA" id="ARBA00022960"/>
    </source>
</evidence>
<feature type="transmembrane region" description="Helical" evidence="8">
    <location>
        <begin position="144"/>
        <end position="163"/>
    </location>
</feature>
<accession>A0A919EAN8</accession>
<evidence type="ECO:0008006" key="11">
    <source>
        <dbReference type="Google" id="ProtNLM"/>
    </source>
</evidence>
<protein>
    <recommendedName>
        <fullName evidence="11">Rod shape-determining protein MreD</fullName>
    </recommendedName>
</protein>
<feature type="transmembrane region" description="Helical" evidence="8">
    <location>
        <begin position="111"/>
        <end position="132"/>
    </location>
</feature>
<keyword evidence="4 8" id="KW-0812">Transmembrane</keyword>
<feature type="transmembrane region" description="Helical" evidence="8">
    <location>
        <begin position="60"/>
        <end position="77"/>
    </location>
</feature>
<evidence type="ECO:0000256" key="7">
    <source>
        <dbReference type="ARBA" id="ARBA00023136"/>
    </source>
</evidence>
<comment type="subcellular location">
    <subcellularLocation>
        <location evidence="1">Cell membrane</location>
        <topology evidence="1">Multi-pass membrane protein</topology>
    </subcellularLocation>
</comment>
<evidence type="ECO:0000313" key="9">
    <source>
        <dbReference type="EMBL" id="GHF30618.1"/>
    </source>
</evidence>
<dbReference type="RefSeq" id="WP_191253921.1">
    <property type="nucleotide sequence ID" value="NZ_BNCI01000002.1"/>
</dbReference>
<evidence type="ECO:0000256" key="3">
    <source>
        <dbReference type="ARBA" id="ARBA00022475"/>
    </source>
</evidence>
<evidence type="ECO:0000256" key="4">
    <source>
        <dbReference type="ARBA" id="ARBA00022692"/>
    </source>
</evidence>
<dbReference type="InterPro" id="IPR007227">
    <property type="entry name" value="Cell_shape_determining_MreD"/>
</dbReference>
<organism evidence="9 10">
    <name type="scientific">Kordiimonas sediminis</name>
    <dbReference type="NCBI Taxonomy" id="1735581"/>
    <lineage>
        <taxon>Bacteria</taxon>
        <taxon>Pseudomonadati</taxon>
        <taxon>Pseudomonadota</taxon>
        <taxon>Alphaproteobacteria</taxon>
        <taxon>Kordiimonadales</taxon>
        <taxon>Kordiimonadaceae</taxon>
        <taxon>Kordiimonas</taxon>
    </lineage>
</organism>
<keyword evidence="10" id="KW-1185">Reference proteome</keyword>
<keyword evidence="5" id="KW-0133">Cell shape</keyword>
<evidence type="ECO:0000256" key="2">
    <source>
        <dbReference type="ARBA" id="ARBA00007776"/>
    </source>
</evidence>
<gene>
    <name evidence="9" type="ORF">GCM10017044_27500</name>
</gene>
<keyword evidence="6 8" id="KW-1133">Transmembrane helix</keyword>
<evidence type="ECO:0000313" key="10">
    <source>
        <dbReference type="Proteomes" id="UP000630923"/>
    </source>
</evidence>
<proteinExistence type="inferred from homology"/>
<comment type="caution">
    <text evidence="9">The sequence shown here is derived from an EMBL/GenBank/DDBJ whole genome shotgun (WGS) entry which is preliminary data.</text>
</comment>